<protein>
    <submittedName>
        <fullName evidence="7">Integrase</fullName>
    </submittedName>
</protein>
<dbReference type="PROSITE" id="PS51900">
    <property type="entry name" value="CB"/>
    <property type="match status" value="1"/>
</dbReference>
<keyword evidence="3" id="KW-0233">DNA recombination</keyword>
<dbReference type="InterPro" id="IPR050090">
    <property type="entry name" value="Tyrosine_recombinase_XerCD"/>
</dbReference>
<dbReference type="OrthoDB" id="198497at2157"/>
<feature type="domain" description="Core-binding (CB)" evidence="6">
    <location>
        <begin position="8"/>
        <end position="92"/>
    </location>
</feature>
<evidence type="ECO:0000259" key="5">
    <source>
        <dbReference type="PROSITE" id="PS51898"/>
    </source>
</evidence>
<dbReference type="Gene3D" id="1.10.150.130">
    <property type="match status" value="1"/>
</dbReference>
<dbReference type="Pfam" id="PF00589">
    <property type="entry name" value="Phage_integrase"/>
    <property type="match status" value="1"/>
</dbReference>
<comment type="caution">
    <text evidence="7">The sequence shown here is derived from an EMBL/GenBank/DDBJ whole genome shotgun (WGS) entry which is preliminary data.</text>
</comment>
<dbReference type="PANTHER" id="PTHR30349">
    <property type="entry name" value="PHAGE INTEGRASE-RELATED"/>
    <property type="match status" value="1"/>
</dbReference>
<dbReference type="RefSeq" id="WP_097378370.1">
    <property type="nucleotide sequence ID" value="NZ_NXNI01000001.1"/>
</dbReference>
<dbReference type="GO" id="GO:0003677">
    <property type="term" value="F:DNA binding"/>
    <property type="evidence" value="ECO:0007669"/>
    <property type="project" value="UniProtKB-UniRule"/>
</dbReference>
<dbReference type="SUPFAM" id="SSF56349">
    <property type="entry name" value="DNA breaking-rejoining enzymes"/>
    <property type="match status" value="1"/>
</dbReference>
<dbReference type="GO" id="GO:0006310">
    <property type="term" value="P:DNA recombination"/>
    <property type="evidence" value="ECO:0007669"/>
    <property type="project" value="UniProtKB-KW"/>
</dbReference>
<dbReference type="PROSITE" id="PS51898">
    <property type="entry name" value="TYR_RECOMBINASE"/>
    <property type="match status" value="1"/>
</dbReference>
<evidence type="ECO:0000313" key="7">
    <source>
        <dbReference type="EMBL" id="PCR89424.1"/>
    </source>
</evidence>
<dbReference type="InterPro" id="IPR010998">
    <property type="entry name" value="Integrase_recombinase_N"/>
</dbReference>
<dbReference type="InterPro" id="IPR002104">
    <property type="entry name" value="Integrase_catalytic"/>
</dbReference>
<dbReference type="PANTHER" id="PTHR30349:SF41">
    <property type="entry name" value="INTEGRASE_RECOMBINASE PROTEIN MJ0367-RELATED"/>
    <property type="match status" value="1"/>
</dbReference>
<dbReference type="EMBL" id="NXNI01000001">
    <property type="protein sequence ID" value="PCR89424.1"/>
    <property type="molecule type" value="Genomic_DNA"/>
</dbReference>
<organism evidence="7 8">
    <name type="scientific">Natrinema ejinorense</name>
    <dbReference type="NCBI Taxonomy" id="373386"/>
    <lineage>
        <taxon>Archaea</taxon>
        <taxon>Methanobacteriati</taxon>
        <taxon>Methanobacteriota</taxon>
        <taxon>Stenosarchaea group</taxon>
        <taxon>Halobacteria</taxon>
        <taxon>Halobacteriales</taxon>
        <taxon>Natrialbaceae</taxon>
        <taxon>Natrinema</taxon>
    </lineage>
</organism>
<evidence type="ECO:0000256" key="1">
    <source>
        <dbReference type="ARBA" id="ARBA00022908"/>
    </source>
</evidence>
<gene>
    <name evidence="7" type="ORF">CP557_02060</name>
</gene>
<evidence type="ECO:0000256" key="3">
    <source>
        <dbReference type="ARBA" id="ARBA00023172"/>
    </source>
</evidence>
<dbReference type="AlphaFoldDB" id="A0A2A5QRJ6"/>
<dbReference type="InterPro" id="IPR004107">
    <property type="entry name" value="Integrase_SAM-like_N"/>
</dbReference>
<dbReference type="InterPro" id="IPR011010">
    <property type="entry name" value="DNA_brk_join_enz"/>
</dbReference>
<dbReference type="InterPro" id="IPR044068">
    <property type="entry name" value="CB"/>
</dbReference>
<dbReference type="InterPro" id="IPR013762">
    <property type="entry name" value="Integrase-like_cat_sf"/>
</dbReference>
<name>A0A2A5QRJ6_9EURY</name>
<evidence type="ECO:0000259" key="6">
    <source>
        <dbReference type="PROSITE" id="PS51900"/>
    </source>
</evidence>
<keyword evidence="8" id="KW-1185">Reference proteome</keyword>
<dbReference type="Gene3D" id="1.10.443.10">
    <property type="entry name" value="Intergrase catalytic core"/>
    <property type="match status" value="1"/>
</dbReference>
<evidence type="ECO:0000313" key="8">
    <source>
        <dbReference type="Proteomes" id="UP000219689"/>
    </source>
</evidence>
<dbReference type="Pfam" id="PF02899">
    <property type="entry name" value="Phage_int_SAM_1"/>
    <property type="match status" value="1"/>
</dbReference>
<reference evidence="7 8" key="1">
    <citation type="submission" date="2017-09" db="EMBL/GenBank/DDBJ databases">
        <title>Genome sequences of Natrinema ejinorence JCM 13890T.</title>
        <authorList>
            <person name="Roh S.W."/>
            <person name="Kim Y.B."/>
            <person name="Kim J.Y."/>
        </authorList>
    </citation>
    <scope>NUCLEOTIDE SEQUENCE [LARGE SCALE GENOMIC DNA]</scope>
    <source>
        <strain evidence="7 8">JCM 13890</strain>
    </source>
</reference>
<keyword evidence="1" id="KW-0229">DNA integration</keyword>
<proteinExistence type="predicted"/>
<feature type="domain" description="Tyr recombinase" evidence="5">
    <location>
        <begin position="116"/>
        <end position="353"/>
    </location>
</feature>
<dbReference type="Proteomes" id="UP000219689">
    <property type="component" value="Unassembled WGS sequence"/>
</dbReference>
<dbReference type="GO" id="GO:0015074">
    <property type="term" value="P:DNA integration"/>
    <property type="evidence" value="ECO:0007669"/>
    <property type="project" value="UniProtKB-KW"/>
</dbReference>
<dbReference type="CDD" id="cd00397">
    <property type="entry name" value="DNA_BRE_C"/>
    <property type="match status" value="1"/>
</dbReference>
<sequence>MSDDLEPIAPREAVDMWLDRLQSTRADETLKSYRYRLKPFVQWCSEQGIDNLNLLTSRDIFQYDSSRRAKGLKVSTLNNQIGTLKQFIQFCARIDAVDQDLPAKIEVPSVDLADRVNEELLTAERAETIRENLRRYERASRRHVIFELMWHTGCRLGGLCSLDLGDCFFEESDLERLQHQDDIDSEALESVELPFVYFRHRETTPLKNKREGERPVALAEDVAEYVREYIRINRVERADVDERRPLLTTEKGKHPRISKSHIRLEIYTMTQPCQWGGCPHDRDTMNCEALEHGQQARCPSSRSPHPIRTGAITNMRDRGWPPEVVAERVNATPEVIREHYDHPDPIRRMQSRREFLNRGDSE</sequence>
<evidence type="ECO:0000256" key="4">
    <source>
        <dbReference type="PROSITE-ProRule" id="PRU01248"/>
    </source>
</evidence>
<evidence type="ECO:0000256" key="2">
    <source>
        <dbReference type="ARBA" id="ARBA00023125"/>
    </source>
</evidence>
<keyword evidence="2 4" id="KW-0238">DNA-binding</keyword>
<accession>A0A2A5QRJ6</accession>